<evidence type="ECO:0000313" key="10">
    <source>
        <dbReference type="EMBL" id="VAX33823.1"/>
    </source>
</evidence>
<keyword evidence="3" id="KW-0547">Nucleotide-binding</keyword>
<evidence type="ECO:0000256" key="3">
    <source>
        <dbReference type="ARBA" id="ARBA00022741"/>
    </source>
</evidence>
<dbReference type="InterPro" id="IPR005467">
    <property type="entry name" value="His_kinase_dom"/>
</dbReference>
<dbReference type="InterPro" id="IPR036890">
    <property type="entry name" value="HATPase_C_sf"/>
</dbReference>
<dbReference type="PRINTS" id="PR00344">
    <property type="entry name" value="BCTRLSENSOR"/>
</dbReference>
<dbReference type="SUPFAM" id="SSF55874">
    <property type="entry name" value="ATPase domain of HSP90 chaperone/DNA topoisomerase II/histidine kinase"/>
    <property type="match status" value="1"/>
</dbReference>
<dbReference type="SUPFAM" id="SSF47384">
    <property type="entry name" value="Homodimeric domain of signal transducing histidine kinase"/>
    <property type="match status" value="1"/>
</dbReference>
<dbReference type="Gene3D" id="1.10.287.130">
    <property type="match status" value="1"/>
</dbReference>
<feature type="domain" description="PAS" evidence="8">
    <location>
        <begin position="49"/>
        <end position="84"/>
    </location>
</feature>
<dbReference type="InterPro" id="IPR036097">
    <property type="entry name" value="HisK_dim/P_sf"/>
</dbReference>
<evidence type="ECO:0000256" key="2">
    <source>
        <dbReference type="ARBA" id="ARBA00022679"/>
    </source>
</evidence>
<keyword evidence="1" id="KW-0597">Phosphoprotein</keyword>
<organism evidence="10">
    <name type="scientific">hydrothermal vent metagenome</name>
    <dbReference type="NCBI Taxonomy" id="652676"/>
    <lineage>
        <taxon>unclassified sequences</taxon>
        <taxon>metagenomes</taxon>
        <taxon>ecological metagenomes</taxon>
    </lineage>
</organism>
<evidence type="ECO:0000256" key="1">
    <source>
        <dbReference type="ARBA" id="ARBA00022553"/>
    </source>
</evidence>
<evidence type="ECO:0000256" key="4">
    <source>
        <dbReference type="ARBA" id="ARBA00022777"/>
    </source>
</evidence>
<keyword evidence="6" id="KW-0902">Two-component regulatory system</keyword>
<dbReference type="InterPro" id="IPR004358">
    <property type="entry name" value="Sig_transdc_His_kin-like_C"/>
</dbReference>
<dbReference type="Gene3D" id="3.30.450.20">
    <property type="entry name" value="PAS domain"/>
    <property type="match status" value="1"/>
</dbReference>
<dbReference type="NCBIfam" id="TIGR00229">
    <property type="entry name" value="sensory_box"/>
    <property type="match status" value="1"/>
</dbReference>
<dbReference type="SUPFAM" id="SSF55785">
    <property type="entry name" value="PYP-like sensor domain (PAS domain)"/>
    <property type="match status" value="1"/>
</dbReference>
<dbReference type="GO" id="GO:0005524">
    <property type="term" value="F:ATP binding"/>
    <property type="evidence" value="ECO:0007669"/>
    <property type="project" value="UniProtKB-KW"/>
</dbReference>
<keyword evidence="5" id="KW-0067">ATP-binding</keyword>
<accession>A0A3B1DAF5</accession>
<dbReference type="InterPro" id="IPR003594">
    <property type="entry name" value="HATPase_dom"/>
</dbReference>
<dbReference type="InterPro" id="IPR003661">
    <property type="entry name" value="HisK_dim/P_dom"/>
</dbReference>
<evidence type="ECO:0008006" key="11">
    <source>
        <dbReference type="Google" id="ProtNLM"/>
    </source>
</evidence>
<evidence type="ECO:0000259" key="9">
    <source>
        <dbReference type="PROSITE" id="PS50113"/>
    </source>
</evidence>
<proteinExistence type="predicted"/>
<dbReference type="CDD" id="cd00082">
    <property type="entry name" value="HisKA"/>
    <property type="match status" value="1"/>
</dbReference>
<dbReference type="GO" id="GO:0000155">
    <property type="term" value="F:phosphorelay sensor kinase activity"/>
    <property type="evidence" value="ECO:0007669"/>
    <property type="project" value="InterPro"/>
</dbReference>
<reference evidence="10" key="1">
    <citation type="submission" date="2018-06" db="EMBL/GenBank/DDBJ databases">
        <authorList>
            <person name="Zhirakovskaya E."/>
        </authorList>
    </citation>
    <scope>NUCLEOTIDE SEQUENCE</scope>
</reference>
<dbReference type="InterPro" id="IPR000014">
    <property type="entry name" value="PAS"/>
</dbReference>
<dbReference type="InterPro" id="IPR000700">
    <property type="entry name" value="PAS-assoc_C"/>
</dbReference>
<keyword evidence="2" id="KW-0808">Transferase</keyword>
<evidence type="ECO:0000256" key="6">
    <source>
        <dbReference type="ARBA" id="ARBA00023012"/>
    </source>
</evidence>
<dbReference type="PROSITE" id="PS50113">
    <property type="entry name" value="PAC"/>
    <property type="match status" value="1"/>
</dbReference>
<dbReference type="PROSITE" id="PS50112">
    <property type="entry name" value="PAS"/>
    <property type="match status" value="1"/>
</dbReference>
<evidence type="ECO:0000259" key="7">
    <source>
        <dbReference type="PROSITE" id="PS50109"/>
    </source>
</evidence>
<name>A0A3B1DAF5_9ZZZZ</name>
<dbReference type="PANTHER" id="PTHR43065">
    <property type="entry name" value="SENSOR HISTIDINE KINASE"/>
    <property type="match status" value="1"/>
</dbReference>
<keyword evidence="4" id="KW-0418">Kinase</keyword>
<dbReference type="Pfam" id="PF00512">
    <property type="entry name" value="HisKA"/>
    <property type="match status" value="1"/>
</dbReference>
<dbReference type="EMBL" id="UOGI01000207">
    <property type="protein sequence ID" value="VAX33823.1"/>
    <property type="molecule type" value="Genomic_DNA"/>
</dbReference>
<dbReference type="CDD" id="cd00130">
    <property type="entry name" value="PAS"/>
    <property type="match status" value="1"/>
</dbReference>
<dbReference type="InterPro" id="IPR035965">
    <property type="entry name" value="PAS-like_dom_sf"/>
</dbReference>
<dbReference type="PANTHER" id="PTHR43065:SF46">
    <property type="entry name" value="C4-DICARBOXYLATE TRANSPORT SENSOR PROTEIN DCTB"/>
    <property type="match status" value="1"/>
</dbReference>
<protein>
    <recommendedName>
        <fullName evidence="11">Flagellar sensor histidine kinase FleS</fullName>
    </recommendedName>
</protein>
<dbReference type="SMART" id="SM00388">
    <property type="entry name" value="HisKA"/>
    <property type="match status" value="1"/>
</dbReference>
<feature type="domain" description="PAC" evidence="9">
    <location>
        <begin position="109"/>
        <end position="160"/>
    </location>
</feature>
<feature type="domain" description="Histidine kinase" evidence="7">
    <location>
        <begin position="173"/>
        <end position="378"/>
    </location>
</feature>
<dbReference type="Gene3D" id="3.30.565.10">
    <property type="entry name" value="Histidine kinase-like ATPase, C-terminal domain"/>
    <property type="match status" value="1"/>
</dbReference>
<evidence type="ECO:0000259" key="8">
    <source>
        <dbReference type="PROSITE" id="PS50112"/>
    </source>
</evidence>
<dbReference type="Pfam" id="PF02518">
    <property type="entry name" value="HATPase_c"/>
    <property type="match status" value="1"/>
</dbReference>
<dbReference type="AlphaFoldDB" id="A0A3B1DAF5"/>
<dbReference type="SMART" id="SM00387">
    <property type="entry name" value="HATPase_c"/>
    <property type="match status" value="1"/>
</dbReference>
<gene>
    <name evidence="10" type="ORF">MNBD_NITROSPIRAE03-1813</name>
</gene>
<dbReference type="PROSITE" id="PS50109">
    <property type="entry name" value="HIS_KIN"/>
    <property type="match status" value="1"/>
</dbReference>
<sequence>MEELKKLNEAFMTFNLASETLREYYQNLQQQVTYLSEEVQRKNAELRRTLSFLNSVLQGIKEAIIVLDSEGKILKMNRAAEDLLMMDLTASTGHRPEEYGYNLSRLDQNNQEIEIETAGGRKTLLASLSDVVNGGDGLIGFVILLRDITAQKEVEAEKERNKRLIAMGEMMASIVHELRNPLCSIELYASMLYKELEDTPHASLAMGVSTGVRNLNNSLSNMLYFARPRNPRTTPCNVGTLTDDALALIKPVMESRGIVVEKRISNDLINGDSGLVKQVILNILLNAVQAMGTGGVLTIYTETDGNGLHLNISDTGNGITSEHIERIFDPFFTTRDEGTGLGLSISLKIMQAHGGTIRAKSLPGSAGSVFILCFPHKRLLPYASGDRTDSAVRLSPEQFLQKDGNIKSVNGGR</sequence>
<evidence type="ECO:0000256" key="5">
    <source>
        <dbReference type="ARBA" id="ARBA00022840"/>
    </source>
</evidence>